<gene>
    <name evidence="1" type="ORF">FHS34_000051</name>
</gene>
<protein>
    <submittedName>
        <fullName evidence="1">Uncharacterized protein</fullName>
    </submittedName>
</protein>
<accession>A0A7W9UN41</accession>
<proteinExistence type="predicted"/>
<dbReference type="RefSeq" id="WP_345525403.1">
    <property type="nucleotide sequence ID" value="NZ_BAAAWF010000100.1"/>
</dbReference>
<evidence type="ECO:0000313" key="1">
    <source>
        <dbReference type="EMBL" id="MBB5924616.1"/>
    </source>
</evidence>
<dbReference type="Proteomes" id="UP000585836">
    <property type="component" value="Unassembled WGS sequence"/>
</dbReference>
<evidence type="ECO:0000313" key="2">
    <source>
        <dbReference type="Proteomes" id="UP000585836"/>
    </source>
</evidence>
<name>A0A7W9UN41_9ACTN</name>
<keyword evidence="2" id="KW-1185">Reference proteome</keyword>
<sequence length="40" mass="4479">MENPPDGGGRGNRKTGRKIFGWLALQALGAWLRHQLESLF</sequence>
<comment type="caution">
    <text evidence="1">The sequence shown here is derived from an EMBL/GenBank/DDBJ whole genome shotgun (WGS) entry which is preliminary data.</text>
</comment>
<organism evidence="1 2">
    <name type="scientific">Streptomyces echinatus</name>
    <dbReference type="NCBI Taxonomy" id="67293"/>
    <lineage>
        <taxon>Bacteria</taxon>
        <taxon>Bacillati</taxon>
        <taxon>Actinomycetota</taxon>
        <taxon>Actinomycetes</taxon>
        <taxon>Kitasatosporales</taxon>
        <taxon>Streptomycetaceae</taxon>
        <taxon>Streptomyces</taxon>
    </lineage>
</organism>
<dbReference type="EMBL" id="JACHJK010000001">
    <property type="protein sequence ID" value="MBB5924616.1"/>
    <property type="molecule type" value="Genomic_DNA"/>
</dbReference>
<reference evidence="1 2" key="1">
    <citation type="submission" date="2020-08" db="EMBL/GenBank/DDBJ databases">
        <title>Genomic Encyclopedia of Type Strains, Phase III (KMG-III): the genomes of soil and plant-associated and newly described type strains.</title>
        <authorList>
            <person name="Whitman W."/>
        </authorList>
    </citation>
    <scope>NUCLEOTIDE SEQUENCE [LARGE SCALE GENOMIC DNA]</scope>
    <source>
        <strain evidence="1 2">CECT 3313</strain>
    </source>
</reference>
<dbReference type="AlphaFoldDB" id="A0A7W9UN41"/>